<dbReference type="Pfam" id="PF00501">
    <property type="entry name" value="AMP-binding"/>
    <property type="match status" value="1"/>
</dbReference>
<dbReference type="EMBL" id="JAPJDO010000001">
    <property type="protein sequence ID" value="MCX2935416.1"/>
    <property type="molecule type" value="Genomic_DNA"/>
</dbReference>
<sequence>MNDVAWLVTATDSVRSVSDAAATISSTLAASLAGYGQAPCIEFGGRWYSGDEMAAFADGIEDALRAAGVSDGAAVGVVARNRPPHAAAVVGLLGAGRWVSMIYSFQSAEAIGRDIEQLELAAVVADQEDWTEPVIAAARRAGTAGIAVSLEPPTVERVAGVERVSARLRAAGRDGSTGLQVLTSGTTGPPKRHVIPASVLEHTVASVAIGGASAEDPPELMYWPLGGIGGVCQLITGAYLGKRIALLEKFTVAEWVRVVKTYAIGRSGLQPAAVRMLLDADLPREDLGSLEYVISASGPLDPETRDAFEQRYGIPVLMAYGATEFAGSVCTWTPELYREFGAVKRASSGRVLSDTEVRIIDPHTGREVPTGEQGVLEARIAVISPDWIRTNDLAAVDADGFITLHGRADGAINRGGFKVLPETVRRVLVAHPAVRDAAVVGVPDARLGEVPFAAVEVIPGCPAPDPVELIGLVRDALPKHCVPVGVVAVDELPRTQSLKVALREVAAMYTGGTK</sequence>
<feature type="domain" description="AMP-binding enzyme C-terminal" evidence="2">
    <location>
        <begin position="427"/>
        <end position="499"/>
    </location>
</feature>
<proteinExistence type="predicted"/>
<evidence type="ECO:0000313" key="4">
    <source>
        <dbReference type="Proteomes" id="UP001300745"/>
    </source>
</evidence>
<dbReference type="InterPro" id="IPR042099">
    <property type="entry name" value="ANL_N_sf"/>
</dbReference>
<evidence type="ECO:0000313" key="3">
    <source>
        <dbReference type="EMBL" id="MCX2935416.1"/>
    </source>
</evidence>
<dbReference type="CDD" id="cd04433">
    <property type="entry name" value="AFD_class_I"/>
    <property type="match status" value="1"/>
</dbReference>
<dbReference type="PANTHER" id="PTHR43201:SF32">
    <property type="entry name" value="2-SUCCINYLBENZOATE--COA LIGASE, CHLOROPLASTIC_PEROXISOMAL"/>
    <property type="match status" value="1"/>
</dbReference>
<dbReference type="Proteomes" id="UP001300745">
    <property type="component" value="Unassembled WGS sequence"/>
</dbReference>
<dbReference type="InterPro" id="IPR000873">
    <property type="entry name" value="AMP-dep_synth/lig_dom"/>
</dbReference>
<organism evidence="3 4">
    <name type="scientific">Mycobacterium pinniadriaticum</name>
    <dbReference type="NCBI Taxonomy" id="2994102"/>
    <lineage>
        <taxon>Bacteria</taxon>
        <taxon>Bacillati</taxon>
        <taxon>Actinomycetota</taxon>
        <taxon>Actinomycetes</taxon>
        <taxon>Mycobacteriales</taxon>
        <taxon>Mycobacteriaceae</taxon>
        <taxon>Mycobacterium</taxon>
    </lineage>
</organism>
<evidence type="ECO:0000259" key="1">
    <source>
        <dbReference type="Pfam" id="PF00501"/>
    </source>
</evidence>
<dbReference type="GO" id="GO:0016874">
    <property type="term" value="F:ligase activity"/>
    <property type="evidence" value="ECO:0007669"/>
    <property type="project" value="UniProtKB-KW"/>
</dbReference>
<comment type="caution">
    <text evidence="3">The sequence shown here is derived from an EMBL/GenBank/DDBJ whole genome shotgun (WGS) entry which is preliminary data.</text>
</comment>
<dbReference type="Gene3D" id="3.40.50.12780">
    <property type="entry name" value="N-terminal domain of ligase-like"/>
    <property type="match status" value="1"/>
</dbReference>
<name>A0ABT3S7E4_9MYCO</name>
<dbReference type="Pfam" id="PF13193">
    <property type="entry name" value="AMP-binding_C"/>
    <property type="match status" value="1"/>
</dbReference>
<accession>A0ABT3S7E4</accession>
<dbReference type="Gene3D" id="3.30.300.30">
    <property type="match status" value="1"/>
</dbReference>
<protein>
    <submittedName>
        <fullName evidence="3">Fatty acid--CoA ligase family protein</fullName>
    </submittedName>
</protein>
<keyword evidence="3" id="KW-0436">Ligase</keyword>
<keyword evidence="4" id="KW-1185">Reference proteome</keyword>
<dbReference type="InterPro" id="IPR025110">
    <property type="entry name" value="AMP-bd_C"/>
</dbReference>
<reference evidence="3 4" key="1">
    <citation type="submission" date="2022-11" db="EMBL/GenBank/DDBJ databases">
        <title>Mycobacterium sp. nov.</title>
        <authorList>
            <person name="Papic B."/>
            <person name="Spicic S."/>
            <person name="Duvnjak S."/>
        </authorList>
    </citation>
    <scope>NUCLEOTIDE SEQUENCE [LARGE SCALE GENOMIC DNA]</scope>
    <source>
        <strain evidence="3 4">CVI_P4</strain>
    </source>
</reference>
<dbReference type="SUPFAM" id="SSF56801">
    <property type="entry name" value="Acetyl-CoA synthetase-like"/>
    <property type="match status" value="1"/>
</dbReference>
<dbReference type="PANTHER" id="PTHR43201">
    <property type="entry name" value="ACYL-COA SYNTHETASE"/>
    <property type="match status" value="1"/>
</dbReference>
<gene>
    <name evidence="3" type="ORF">ORI27_01775</name>
</gene>
<evidence type="ECO:0000259" key="2">
    <source>
        <dbReference type="Pfam" id="PF13193"/>
    </source>
</evidence>
<dbReference type="InterPro" id="IPR045851">
    <property type="entry name" value="AMP-bd_C_sf"/>
</dbReference>
<feature type="domain" description="AMP-dependent synthetase/ligase" evidence="1">
    <location>
        <begin position="31"/>
        <end position="376"/>
    </location>
</feature>